<keyword evidence="1" id="KW-1133">Transmembrane helix</keyword>
<proteinExistence type="predicted"/>
<evidence type="ECO:0000313" key="2">
    <source>
        <dbReference type="EMBL" id="MBC9931766.1"/>
    </source>
</evidence>
<evidence type="ECO:0000313" key="3">
    <source>
        <dbReference type="Proteomes" id="UP000659124"/>
    </source>
</evidence>
<feature type="transmembrane region" description="Helical" evidence="1">
    <location>
        <begin position="193"/>
        <end position="213"/>
    </location>
</feature>
<feature type="transmembrane region" description="Helical" evidence="1">
    <location>
        <begin position="131"/>
        <end position="150"/>
    </location>
</feature>
<feature type="transmembrane region" description="Helical" evidence="1">
    <location>
        <begin position="12"/>
        <end position="33"/>
    </location>
</feature>
<keyword evidence="1" id="KW-0472">Membrane</keyword>
<dbReference type="EMBL" id="JACVFC010000002">
    <property type="protein sequence ID" value="MBC9931766.1"/>
    <property type="molecule type" value="Genomic_DNA"/>
</dbReference>
<keyword evidence="3" id="KW-1185">Reference proteome</keyword>
<organism evidence="2 3">
    <name type="scientific">Chitinophaga qingshengii</name>
    <dbReference type="NCBI Taxonomy" id="1569794"/>
    <lineage>
        <taxon>Bacteria</taxon>
        <taxon>Pseudomonadati</taxon>
        <taxon>Bacteroidota</taxon>
        <taxon>Chitinophagia</taxon>
        <taxon>Chitinophagales</taxon>
        <taxon>Chitinophagaceae</taxon>
        <taxon>Chitinophaga</taxon>
    </lineage>
</organism>
<feature type="transmembrane region" description="Helical" evidence="1">
    <location>
        <begin position="399"/>
        <end position="419"/>
    </location>
</feature>
<dbReference type="Proteomes" id="UP000659124">
    <property type="component" value="Unassembled WGS sequence"/>
</dbReference>
<sequence length="502" mass="58493">MSSFINNEKSNATILLSILLISTLKAIIFKRFYPDLDFTSDTAFYVSAAIKNSSCGIWPIGYAKFLWLFHQFSSSETALFVVQYALLEFSVILFYFSCLYLFRTTRYFKWGFFLFMMVNPLFLFISNYVIADALFTSLTIIWVTTLIWMIDNHKNALYILQGLILSILFTIRYNAVFYPIVMIAAILPGKLNLYKKAISILIPVLLITAFINFTQSQTYKQTGKSVFAVFGGWQLLNNAMYMLQYNNTDTINTPREFRQINLLTFNYIDSLQKAQTYLSPKNGSVFMWHTDGPLKQLMRSSRNNPSDTSNPFKTWAIMTKQYQRYGQYLIKKYPLDFLHHYVFENALIYFFPSPEVLQTYLRPGTDMNTVNNELSSLFGNVRTTIKSPDTKLQGDIMSFFPWIIIAAHLILIVQIFWIYPKVEKRTKFTYLFSVFLLTNFLFSIFASPIVLRYQIPMIIIVIAFTLMLADEITIHHTRIITNITDDFESPNSVQKRVLMVRN</sequence>
<feature type="transmembrane region" description="Helical" evidence="1">
    <location>
        <begin position="162"/>
        <end position="187"/>
    </location>
</feature>
<comment type="caution">
    <text evidence="2">The sequence shown here is derived from an EMBL/GenBank/DDBJ whole genome shotgun (WGS) entry which is preliminary data.</text>
</comment>
<feature type="transmembrane region" description="Helical" evidence="1">
    <location>
        <begin position="78"/>
        <end position="102"/>
    </location>
</feature>
<name>A0ABR7TQI6_9BACT</name>
<protein>
    <recommendedName>
        <fullName evidence="4">Glycosyltransferase RgtA/B/C/D-like domain-containing protein</fullName>
    </recommendedName>
</protein>
<gene>
    <name evidence="2" type="ORF">ICL07_15370</name>
</gene>
<accession>A0ABR7TQI6</accession>
<feature type="transmembrane region" description="Helical" evidence="1">
    <location>
        <begin position="107"/>
        <end position="125"/>
    </location>
</feature>
<keyword evidence="1" id="KW-0812">Transmembrane</keyword>
<feature type="transmembrane region" description="Helical" evidence="1">
    <location>
        <begin position="428"/>
        <end position="447"/>
    </location>
</feature>
<evidence type="ECO:0000256" key="1">
    <source>
        <dbReference type="SAM" id="Phobius"/>
    </source>
</evidence>
<evidence type="ECO:0008006" key="4">
    <source>
        <dbReference type="Google" id="ProtNLM"/>
    </source>
</evidence>
<reference evidence="2 3" key="1">
    <citation type="submission" date="2020-09" db="EMBL/GenBank/DDBJ databases">
        <title>Genome sequences of type strains of Chitinophaga qingshengii and Chitinophaga varians.</title>
        <authorList>
            <person name="Kittiwongwattana C."/>
        </authorList>
    </citation>
    <scope>NUCLEOTIDE SEQUENCE [LARGE SCALE GENOMIC DNA]</scope>
    <source>
        <strain evidence="2 3">JCM 30026</strain>
    </source>
</reference>
<dbReference type="RefSeq" id="WP_188088920.1">
    <property type="nucleotide sequence ID" value="NZ_JACVFC010000002.1"/>
</dbReference>